<name>A0A975GFR3_9BACT</name>
<accession>A0A975GFR3</accession>
<protein>
    <submittedName>
        <fullName evidence="1">Uncharacterized protein</fullName>
    </submittedName>
</protein>
<proteinExistence type="predicted"/>
<dbReference type="EMBL" id="CP061799">
    <property type="protein sequence ID" value="QTA79513.1"/>
    <property type="molecule type" value="Genomic_DNA"/>
</dbReference>
<gene>
    <name evidence="1" type="ORF">dnl_17840</name>
</gene>
<evidence type="ECO:0000313" key="2">
    <source>
        <dbReference type="Proteomes" id="UP000663720"/>
    </source>
</evidence>
<organism evidence="1 2">
    <name type="scientific">Desulfonema limicola</name>
    <dbReference type="NCBI Taxonomy" id="45656"/>
    <lineage>
        <taxon>Bacteria</taxon>
        <taxon>Pseudomonadati</taxon>
        <taxon>Thermodesulfobacteriota</taxon>
        <taxon>Desulfobacteria</taxon>
        <taxon>Desulfobacterales</taxon>
        <taxon>Desulfococcaceae</taxon>
        <taxon>Desulfonema</taxon>
    </lineage>
</organism>
<dbReference type="KEGG" id="dli:dnl_17840"/>
<dbReference type="AlphaFoldDB" id="A0A975GFR3"/>
<keyword evidence="2" id="KW-1185">Reference proteome</keyword>
<dbReference type="RefSeq" id="WP_207691260.1">
    <property type="nucleotide sequence ID" value="NZ_CP061799.1"/>
</dbReference>
<dbReference type="Proteomes" id="UP000663720">
    <property type="component" value="Chromosome"/>
</dbReference>
<evidence type="ECO:0000313" key="1">
    <source>
        <dbReference type="EMBL" id="QTA79513.1"/>
    </source>
</evidence>
<reference evidence="1" key="1">
    <citation type="journal article" date="2021" name="Microb. Physiol.">
        <title>Proteogenomic Insights into the Physiology of Marine, Sulfate-Reducing, Filamentous Desulfonema limicola and Desulfonema magnum.</title>
        <authorList>
            <person name="Schnaars V."/>
            <person name="Wohlbrand L."/>
            <person name="Scheve S."/>
            <person name="Hinrichs C."/>
            <person name="Reinhardt R."/>
            <person name="Rabus R."/>
        </authorList>
    </citation>
    <scope>NUCLEOTIDE SEQUENCE</scope>
    <source>
        <strain evidence="1">5ac10</strain>
    </source>
</reference>
<sequence>MDFKTWCNKNTSPDIEDIDREYISMGWNGAIETVIQVIDQSGCGGDSDEYIKNIIIKLKTTGR</sequence>